<dbReference type="RefSeq" id="WP_077365096.1">
    <property type="nucleotide sequence ID" value="NZ_MQMF01000004.1"/>
</dbReference>
<gene>
    <name evidence="2" type="ORF">UN64_17280</name>
</gene>
<dbReference type="OrthoDB" id="2629110at2"/>
<feature type="transmembrane region" description="Helical" evidence="1">
    <location>
        <begin position="45"/>
        <end position="69"/>
    </location>
</feature>
<evidence type="ECO:0000313" key="2">
    <source>
        <dbReference type="EMBL" id="OOE10149.1"/>
    </source>
</evidence>
<accession>A0A1V3G4N0</accession>
<keyword evidence="1" id="KW-0812">Transmembrane</keyword>
<proteinExistence type="predicted"/>
<reference evidence="2 3" key="1">
    <citation type="submission" date="2016-11" db="EMBL/GenBank/DDBJ databases">
        <authorList>
            <person name="Jaros S."/>
            <person name="Januszkiewicz K."/>
            <person name="Wedrychowicz H."/>
        </authorList>
    </citation>
    <scope>NUCLEOTIDE SEQUENCE [LARGE SCALE GENOMIC DNA]</scope>
    <source>
        <strain evidence="2 3">Con a/3</strain>
    </source>
</reference>
<comment type="caution">
    <text evidence="2">The sequence shown here is derived from an EMBL/GenBank/DDBJ whole genome shotgun (WGS) entry which is preliminary data.</text>
</comment>
<dbReference type="EMBL" id="MQMF01000004">
    <property type="protein sequence ID" value="OOE10149.1"/>
    <property type="molecule type" value="Genomic_DNA"/>
</dbReference>
<organism evidence="2 3">
    <name type="scientific">Fictibacillus arsenicus</name>
    <dbReference type="NCBI Taxonomy" id="255247"/>
    <lineage>
        <taxon>Bacteria</taxon>
        <taxon>Bacillati</taxon>
        <taxon>Bacillota</taxon>
        <taxon>Bacilli</taxon>
        <taxon>Bacillales</taxon>
        <taxon>Fictibacillaceae</taxon>
        <taxon>Fictibacillus</taxon>
    </lineage>
</organism>
<feature type="transmembrane region" description="Helical" evidence="1">
    <location>
        <begin position="74"/>
        <end position="91"/>
    </location>
</feature>
<evidence type="ECO:0000313" key="3">
    <source>
        <dbReference type="Proteomes" id="UP000188597"/>
    </source>
</evidence>
<protein>
    <submittedName>
        <fullName evidence="2">Uncharacterized protein</fullName>
    </submittedName>
</protein>
<keyword evidence="1" id="KW-1133">Transmembrane helix</keyword>
<keyword evidence="1" id="KW-0472">Membrane</keyword>
<dbReference type="AlphaFoldDB" id="A0A1V3G4N0"/>
<evidence type="ECO:0000256" key="1">
    <source>
        <dbReference type="SAM" id="Phobius"/>
    </source>
</evidence>
<feature type="transmembrane region" description="Helical" evidence="1">
    <location>
        <begin position="137"/>
        <end position="162"/>
    </location>
</feature>
<name>A0A1V3G4N0_9BACL</name>
<feature type="transmembrane region" description="Helical" evidence="1">
    <location>
        <begin position="103"/>
        <end position="125"/>
    </location>
</feature>
<dbReference type="Proteomes" id="UP000188597">
    <property type="component" value="Unassembled WGS sequence"/>
</dbReference>
<sequence length="165" mass="18230">MSILLIAAMILTVILLSKQKAGSSAGFLTNISYKLKGSLLSHNFWLAGTALFVANTALFGIAFVIVFFLPMGTILGLLLCIPLSIFTWLFISEIWDGNDKDKIKMACVGNSFFLILMIWAIWHYITLKPAYPGDDLFMAWIGLIFSLVLGVGAMAVSMFVILRNR</sequence>